<evidence type="ECO:0000256" key="3">
    <source>
        <dbReference type="ARBA" id="ARBA00023163"/>
    </source>
</evidence>
<dbReference type="GO" id="GO:0003677">
    <property type="term" value="F:DNA binding"/>
    <property type="evidence" value="ECO:0007669"/>
    <property type="project" value="InterPro"/>
</dbReference>
<dbReference type="AlphaFoldDB" id="A8NZV7"/>
<evidence type="ECO:0000256" key="1">
    <source>
        <dbReference type="ARBA" id="ARBA00004123"/>
    </source>
</evidence>
<name>A8NZV7_COPC7</name>
<dbReference type="GO" id="GO:1990269">
    <property type="term" value="F:RNA polymerase II C-terminal domain phosphoserine binding"/>
    <property type="evidence" value="ECO:0007669"/>
    <property type="project" value="TreeGrafter"/>
</dbReference>
<comment type="caution">
    <text evidence="7">The sequence shown here is derived from an EMBL/GenBank/DDBJ whole genome shotgun (WGS) entry which is preliminary data.</text>
</comment>
<dbReference type="STRING" id="240176.A8NZV7"/>
<proteinExistence type="predicted"/>
<evidence type="ECO:0000256" key="4">
    <source>
        <dbReference type="ARBA" id="ARBA00023242"/>
    </source>
</evidence>
<dbReference type="GO" id="GO:0016593">
    <property type="term" value="C:Cdc73/Paf1 complex"/>
    <property type="evidence" value="ECO:0007669"/>
    <property type="project" value="TreeGrafter"/>
</dbReference>
<protein>
    <recommendedName>
        <fullName evidence="6">Plus3 domain-containing protein</fullName>
    </recommendedName>
</protein>
<feature type="compositionally biased region" description="Polar residues" evidence="5">
    <location>
        <begin position="510"/>
        <end position="525"/>
    </location>
</feature>
<dbReference type="Gene3D" id="3.90.70.200">
    <property type="entry name" value="Plus-3 domain"/>
    <property type="match status" value="1"/>
</dbReference>
<keyword evidence="8" id="KW-1185">Reference proteome</keyword>
<feature type="domain" description="Plus3" evidence="6">
    <location>
        <begin position="223"/>
        <end position="355"/>
    </location>
</feature>
<evidence type="ECO:0000256" key="2">
    <source>
        <dbReference type="ARBA" id="ARBA00023015"/>
    </source>
</evidence>
<feature type="compositionally biased region" description="Acidic residues" evidence="5">
    <location>
        <begin position="1"/>
        <end position="12"/>
    </location>
</feature>
<feature type="compositionally biased region" description="Basic and acidic residues" evidence="5">
    <location>
        <begin position="139"/>
        <end position="161"/>
    </location>
</feature>
<dbReference type="OMA" id="ISGCYAR"/>
<dbReference type="PROSITE" id="PS51360">
    <property type="entry name" value="PLUS3"/>
    <property type="match status" value="1"/>
</dbReference>
<dbReference type="InterPro" id="IPR036128">
    <property type="entry name" value="Plus3-like_sf"/>
</dbReference>
<accession>A8NZV7</accession>
<dbReference type="InParanoid" id="A8NZV7"/>
<dbReference type="PANTHER" id="PTHR13115:SF8">
    <property type="entry name" value="RNA POLYMERASE-ASSOCIATED PROTEIN RTF1 HOMOLOG"/>
    <property type="match status" value="1"/>
</dbReference>
<feature type="compositionally biased region" description="Polar residues" evidence="5">
    <location>
        <begin position="168"/>
        <end position="178"/>
    </location>
</feature>
<gene>
    <name evidence="7" type="ORF">CC1G_06966</name>
</gene>
<feature type="compositionally biased region" description="Acidic residues" evidence="5">
    <location>
        <begin position="41"/>
        <end position="60"/>
    </location>
</feature>
<feature type="region of interest" description="Disordered" evidence="5">
    <location>
        <begin position="110"/>
        <end position="224"/>
    </location>
</feature>
<feature type="compositionally biased region" description="Basic and acidic residues" evidence="5">
    <location>
        <begin position="433"/>
        <end position="475"/>
    </location>
</feature>
<dbReference type="EMBL" id="AACS02000006">
    <property type="protein sequence ID" value="EAU84104.2"/>
    <property type="molecule type" value="Genomic_DNA"/>
</dbReference>
<feature type="region of interest" description="Disordered" evidence="5">
    <location>
        <begin position="1"/>
        <end position="79"/>
    </location>
</feature>
<feature type="compositionally biased region" description="Basic residues" evidence="5">
    <location>
        <begin position="24"/>
        <end position="36"/>
    </location>
</feature>
<dbReference type="SMART" id="SM00719">
    <property type="entry name" value="Plus3"/>
    <property type="match status" value="1"/>
</dbReference>
<keyword evidence="3" id="KW-0804">Transcription</keyword>
<evidence type="ECO:0000256" key="5">
    <source>
        <dbReference type="SAM" id="MobiDB-lite"/>
    </source>
</evidence>
<dbReference type="PANTHER" id="PTHR13115">
    <property type="entry name" value="RNA POLYMERASE-ASSOCIATED PROTEIN RTF1 HOMOLOG"/>
    <property type="match status" value="1"/>
</dbReference>
<reference evidence="7 8" key="1">
    <citation type="journal article" date="2010" name="Proc. Natl. Acad. Sci. U.S.A.">
        <title>Insights into evolution of multicellular fungi from the assembled chromosomes of the mushroom Coprinopsis cinerea (Coprinus cinereus).</title>
        <authorList>
            <person name="Stajich J.E."/>
            <person name="Wilke S.K."/>
            <person name="Ahren D."/>
            <person name="Au C.H."/>
            <person name="Birren B.W."/>
            <person name="Borodovsky M."/>
            <person name="Burns C."/>
            <person name="Canback B."/>
            <person name="Casselton L.A."/>
            <person name="Cheng C.K."/>
            <person name="Deng J."/>
            <person name="Dietrich F.S."/>
            <person name="Fargo D.C."/>
            <person name="Farman M.L."/>
            <person name="Gathman A.C."/>
            <person name="Goldberg J."/>
            <person name="Guigo R."/>
            <person name="Hoegger P.J."/>
            <person name="Hooker J.B."/>
            <person name="Huggins A."/>
            <person name="James T.Y."/>
            <person name="Kamada T."/>
            <person name="Kilaru S."/>
            <person name="Kodira C."/>
            <person name="Kues U."/>
            <person name="Kupfer D."/>
            <person name="Kwan H.S."/>
            <person name="Lomsadze A."/>
            <person name="Li W."/>
            <person name="Lilly W.W."/>
            <person name="Ma L.J."/>
            <person name="Mackey A.J."/>
            <person name="Manning G."/>
            <person name="Martin F."/>
            <person name="Muraguchi H."/>
            <person name="Natvig D.O."/>
            <person name="Palmerini H."/>
            <person name="Ramesh M.A."/>
            <person name="Rehmeyer C.J."/>
            <person name="Roe B.A."/>
            <person name="Shenoy N."/>
            <person name="Stanke M."/>
            <person name="Ter-Hovhannisyan V."/>
            <person name="Tunlid A."/>
            <person name="Velagapudi R."/>
            <person name="Vision T.J."/>
            <person name="Zeng Q."/>
            <person name="Zolan M.E."/>
            <person name="Pukkila P.J."/>
        </authorList>
    </citation>
    <scope>NUCLEOTIDE SEQUENCE [LARGE SCALE GENOMIC DNA]</scope>
    <source>
        <strain evidence="8">Okayama-7 / 130 / ATCC MYA-4618 / FGSC 9003</strain>
    </source>
</reference>
<feature type="region of interest" description="Disordered" evidence="5">
    <location>
        <begin position="508"/>
        <end position="551"/>
    </location>
</feature>
<keyword evidence="2" id="KW-0805">Transcription regulation</keyword>
<dbReference type="SUPFAM" id="SSF159042">
    <property type="entry name" value="Plus3-like"/>
    <property type="match status" value="1"/>
</dbReference>
<dbReference type="eggNOG" id="KOG2402">
    <property type="taxonomic scope" value="Eukaryota"/>
</dbReference>
<sequence length="571" mass="64714">MSEFEDDIDDQLLELAGAGDRTERRRKSKSGSRKRKSSMDSDSEPEVESEEDAEEEDEASDPYPYEGQYVDEEDKQRLLAMPEIKREEILAERIEEKQRLQEKQVLAQMVRQQRGGGGVVIDDDSVSRAAKRQHMQRGATKEKTRKLDELKAKRRAKDESRKRAKLSPNANRRSTSPQDMDISDEESEDGQFTRSDHEEERERRLLGISTSRSKEEEEEDTTPASLQDFNDCRLSRDMVAKWCLCPWFDEYVKNSWVRYLIGNEGSEPVYRMCEIQGIAPKPVKPYKVNDRLINQAVELKHGQSVREFSMDRISNSDFTQREFDRLVRVCKAEGVTLPTRKELQDKTAQMKKLQDTPLTDQDITFMLKRKKELQSSKSSSELMLERSRLSQARSLALKRLDHKEAAELEDKIAALEAQINGPSGGTASNSPRKAADDRDEVLRRVNERNRRANVESVRRAELAESERRRKEREMAAKAALTGGAGAAAAVATKHDPSARLRTMPRLFNAATPSSRPNTPAANSNSGTPVPKPPPPPGGKTDDASMRPMTANTTMAFEKKLLESIDIDLGDF</sequence>
<dbReference type="GeneID" id="6014322"/>
<feature type="compositionally biased region" description="Basic and acidic residues" evidence="5">
    <location>
        <begin position="194"/>
        <end position="205"/>
    </location>
</feature>
<dbReference type="KEGG" id="cci:CC1G_06966"/>
<evidence type="ECO:0000259" key="6">
    <source>
        <dbReference type="PROSITE" id="PS51360"/>
    </source>
</evidence>
<dbReference type="RefSeq" id="XP_001837760.2">
    <property type="nucleotide sequence ID" value="XM_001837708.2"/>
</dbReference>
<evidence type="ECO:0000313" key="7">
    <source>
        <dbReference type="EMBL" id="EAU84104.2"/>
    </source>
</evidence>
<dbReference type="FunCoup" id="A8NZV7">
    <property type="interactions" value="683"/>
</dbReference>
<dbReference type="VEuPathDB" id="FungiDB:CC1G_06966"/>
<dbReference type="Proteomes" id="UP000001861">
    <property type="component" value="Unassembled WGS sequence"/>
</dbReference>
<dbReference type="OrthoDB" id="166375at2759"/>
<dbReference type="HOGENOM" id="CLU_036626_0_0_1"/>
<dbReference type="Pfam" id="PF03126">
    <property type="entry name" value="Plus-3"/>
    <property type="match status" value="1"/>
</dbReference>
<keyword evidence="4" id="KW-0539">Nucleus</keyword>
<feature type="region of interest" description="Disordered" evidence="5">
    <location>
        <begin position="419"/>
        <end position="477"/>
    </location>
</feature>
<organism evidence="7 8">
    <name type="scientific">Coprinopsis cinerea (strain Okayama-7 / 130 / ATCC MYA-4618 / FGSC 9003)</name>
    <name type="common">Inky cap fungus</name>
    <name type="synonym">Hormographiella aspergillata</name>
    <dbReference type="NCBI Taxonomy" id="240176"/>
    <lineage>
        <taxon>Eukaryota</taxon>
        <taxon>Fungi</taxon>
        <taxon>Dikarya</taxon>
        <taxon>Basidiomycota</taxon>
        <taxon>Agaricomycotina</taxon>
        <taxon>Agaricomycetes</taxon>
        <taxon>Agaricomycetidae</taxon>
        <taxon>Agaricales</taxon>
        <taxon>Agaricineae</taxon>
        <taxon>Psathyrellaceae</taxon>
        <taxon>Coprinopsis</taxon>
    </lineage>
</organism>
<dbReference type="InterPro" id="IPR004343">
    <property type="entry name" value="Plus-3_dom"/>
</dbReference>
<comment type="subcellular location">
    <subcellularLocation>
        <location evidence="1">Nucleus</location>
    </subcellularLocation>
</comment>
<evidence type="ECO:0000313" key="8">
    <source>
        <dbReference type="Proteomes" id="UP000001861"/>
    </source>
</evidence>